<evidence type="ECO:0000256" key="3">
    <source>
        <dbReference type="ARBA" id="ARBA00022679"/>
    </source>
</evidence>
<keyword evidence="7 9" id="KW-0472">Membrane</keyword>
<keyword evidence="9" id="KW-0735">Signal-anchor</keyword>
<evidence type="ECO:0000313" key="11">
    <source>
        <dbReference type="Proteomes" id="UP001497623"/>
    </source>
</evidence>
<dbReference type="InterPro" id="IPR005331">
    <property type="entry name" value="Sulfotransferase"/>
</dbReference>
<evidence type="ECO:0000256" key="4">
    <source>
        <dbReference type="ARBA" id="ARBA00022692"/>
    </source>
</evidence>
<dbReference type="GO" id="GO:0016051">
    <property type="term" value="P:carbohydrate biosynthetic process"/>
    <property type="evidence" value="ECO:0007669"/>
    <property type="project" value="InterPro"/>
</dbReference>
<dbReference type="Proteomes" id="UP001497623">
    <property type="component" value="Unassembled WGS sequence"/>
</dbReference>
<proteinExistence type="inferred from homology"/>
<accession>A0AAV2QWJ7</accession>
<feature type="transmembrane region" description="Helical" evidence="9">
    <location>
        <begin position="12"/>
        <end position="37"/>
    </location>
</feature>
<keyword evidence="8 9" id="KW-0325">Glycoprotein</keyword>
<dbReference type="InterPro" id="IPR018011">
    <property type="entry name" value="Carb_sulfotrans_8-10"/>
</dbReference>
<keyword evidence="9" id="KW-0119">Carbohydrate metabolism</keyword>
<evidence type="ECO:0000256" key="8">
    <source>
        <dbReference type="ARBA" id="ARBA00023180"/>
    </source>
</evidence>
<dbReference type="EC" id="2.8.2.-" evidence="9"/>
<dbReference type="PANTHER" id="PTHR12137:SF54">
    <property type="entry name" value="CARBOHYDRATE SULFOTRANSFERASE"/>
    <property type="match status" value="1"/>
</dbReference>
<name>A0AAV2QWJ7_MEGNR</name>
<keyword evidence="6 9" id="KW-0333">Golgi apparatus</keyword>
<evidence type="ECO:0000256" key="6">
    <source>
        <dbReference type="ARBA" id="ARBA00023034"/>
    </source>
</evidence>
<evidence type="ECO:0000256" key="2">
    <source>
        <dbReference type="ARBA" id="ARBA00006339"/>
    </source>
</evidence>
<comment type="subcellular location">
    <subcellularLocation>
        <location evidence="1 9">Golgi apparatus membrane</location>
        <topology evidence="1 9">Single-pass type II membrane protein</topology>
    </subcellularLocation>
</comment>
<protein>
    <recommendedName>
        <fullName evidence="9">Carbohydrate sulfotransferase</fullName>
        <ecNumber evidence="9">2.8.2.-</ecNumber>
    </recommendedName>
</protein>
<sequence length="365" mass="42820">MATAPTKVASRPVARVMFVGLRVLLATGCITLLLNLYNQNDMHHIQNDRQNELESYRQIESEFMRRSSQLEENCQILGTAAYEKSEYEWSWSSYLLFMFLDNVSRAKHRICVPLKIGSISWIDLSEKLRQQNIKTAVNATLMTVRHPLARLVSMYIDKFLDGAPFSSYQNHSLYEFSWDYRWRKYWMPALITNKRISPPTTYFEGIRKARDGLLTNIRNGITSDVGETENNLVTTILSSFGSDNVKLLGTHFSNASISFEEFVNQVIWSYENSVADHHWIPFSLDCNVCAEKYDYIIHLENSRTEVPYLLNKLGYNISIFENTHHAKPVNQYNTYKDYFRLIPKQKLERIYEIYKLDFYLFGFKY</sequence>
<evidence type="ECO:0000256" key="9">
    <source>
        <dbReference type="RuleBase" id="RU364020"/>
    </source>
</evidence>
<dbReference type="PANTHER" id="PTHR12137">
    <property type="entry name" value="CARBOHYDRATE SULFOTRANSFERASE"/>
    <property type="match status" value="1"/>
</dbReference>
<dbReference type="GO" id="GO:0008146">
    <property type="term" value="F:sulfotransferase activity"/>
    <property type="evidence" value="ECO:0007669"/>
    <property type="project" value="InterPro"/>
</dbReference>
<evidence type="ECO:0000256" key="7">
    <source>
        <dbReference type="ARBA" id="ARBA00023136"/>
    </source>
</evidence>
<dbReference type="AlphaFoldDB" id="A0AAV2QWJ7"/>
<dbReference type="Pfam" id="PF03567">
    <property type="entry name" value="Sulfotransfer_2"/>
    <property type="match status" value="2"/>
</dbReference>
<dbReference type="GO" id="GO:0000139">
    <property type="term" value="C:Golgi membrane"/>
    <property type="evidence" value="ECO:0007669"/>
    <property type="project" value="UniProtKB-SubCell"/>
</dbReference>
<keyword evidence="3 9" id="KW-0808">Transferase</keyword>
<evidence type="ECO:0000256" key="5">
    <source>
        <dbReference type="ARBA" id="ARBA00022989"/>
    </source>
</evidence>
<keyword evidence="11" id="KW-1185">Reference proteome</keyword>
<gene>
    <name evidence="10" type="ORF">MNOR_LOCUS16288</name>
</gene>
<keyword evidence="5 9" id="KW-1133">Transmembrane helix</keyword>
<evidence type="ECO:0000313" key="10">
    <source>
        <dbReference type="EMBL" id="CAL4098648.1"/>
    </source>
</evidence>
<comment type="similarity">
    <text evidence="2 9">Belongs to the sulfotransferase 2 family.</text>
</comment>
<keyword evidence="4 9" id="KW-0812">Transmembrane</keyword>
<organism evidence="10 11">
    <name type="scientific">Meganyctiphanes norvegica</name>
    <name type="common">Northern krill</name>
    <name type="synonym">Thysanopoda norvegica</name>
    <dbReference type="NCBI Taxonomy" id="48144"/>
    <lineage>
        <taxon>Eukaryota</taxon>
        <taxon>Metazoa</taxon>
        <taxon>Ecdysozoa</taxon>
        <taxon>Arthropoda</taxon>
        <taxon>Crustacea</taxon>
        <taxon>Multicrustacea</taxon>
        <taxon>Malacostraca</taxon>
        <taxon>Eumalacostraca</taxon>
        <taxon>Eucarida</taxon>
        <taxon>Euphausiacea</taxon>
        <taxon>Euphausiidae</taxon>
        <taxon>Meganyctiphanes</taxon>
    </lineage>
</organism>
<comment type="caution">
    <text evidence="10">The sequence shown here is derived from an EMBL/GenBank/DDBJ whole genome shotgun (WGS) entry which is preliminary data.</text>
</comment>
<reference evidence="10 11" key="1">
    <citation type="submission" date="2024-05" db="EMBL/GenBank/DDBJ databases">
        <authorList>
            <person name="Wallberg A."/>
        </authorList>
    </citation>
    <scope>NUCLEOTIDE SEQUENCE [LARGE SCALE GENOMIC DNA]</scope>
</reference>
<evidence type="ECO:0000256" key="1">
    <source>
        <dbReference type="ARBA" id="ARBA00004323"/>
    </source>
</evidence>
<dbReference type="EMBL" id="CAXKWB010010611">
    <property type="protein sequence ID" value="CAL4098648.1"/>
    <property type="molecule type" value="Genomic_DNA"/>
</dbReference>